<feature type="transmembrane region" description="Helical" evidence="1">
    <location>
        <begin position="340"/>
        <end position="365"/>
    </location>
</feature>
<evidence type="ECO:0000313" key="3">
    <source>
        <dbReference type="Proteomes" id="UP000199705"/>
    </source>
</evidence>
<dbReference type="AlphaFoldDB" id="A0A1G7T5S2"/>
<keyword evidence="3" id="KW-1185">Reference proteome</keyword>
<evidence type="ECO:0000313" key="2">
    <source>
        <dbReference type="EMBL" id="SDG30442.1"/>
    </source>
</evidence>
<feature type="transmembrane region" description="Helical" evidence="1">
    <location>
        <begin position="185"/>
        <end position="203"/>
    </location>
</feature>
<proteinExistence type="predicted"/>
<protein>
    <recommendedName>
        <fullName evidence="4">Cytochrome C oxidase subunit I</fullName>
    </recommendedName>
</protein>
<reference evidence="3" key="1">
    <citation type="submission" date="2016-10" db="EMBL/GenBank/DDBJ databases">
        <authorList>
            <person name="Varghese N."/>
            <person name="Submissions S."/>
        </authorList>
    </citation>
    <scope>NUCLEOTIDE SEQUENCE [LARGE SCALE GENOMIC DNA]</scope>
    <source>
        <strain evidence="3">Gh-67</strain>
    </source>
</reference>
<organism evidence="2 3">
    <name type="scientific">Mucilaginibacter gossypii</name>
    <dbReference type="NCBI Taxonomy" id="551996"/>
    <lineage>
        <taxon>Bacteria</taxon>
        <taxon>Pseudomonadati</taxon>
        <taxon>Bacteroidota</taxon>
        <taxon>Sphingobacteriia</taxon>
        <taxon>Sphingobacteriales</taxon>
        <taxon>Sphingobacteriaceae</taxon>
        <taxon>Mucilaginibacter</taxon>
    </lineage>
</organism>
<feature type="transmembrane region" description="Helical" evidence="1">
    <location>
        <begin position="144"/>
        <end position="165"/>
    </location>
</feature>
<dbReference type="STRING" id="551996.SAMN05192573_10335"/>
<dbReference type="RefSeq" id="WP_091163646.1">
    <property type="nucleotide sequence ID" value="NZ_FNCG01000003.1"/>
</dbReference>
<feature type="transmembrane region" description="Helical" evidence="1">
    <location>
        <begin position="267"/>
        <end position="296"/>
    </location>
</feature>
<feature type="transmembrane region" description="Helical" evidence="1">
    <location>
        <begin position="371"/>
        <end position="392"/>
    </location>
</feature>
<keyword evidence="1" id="KW-0472">Membrane</keyword>
<evidence type="ECO:0008006" key="4">
    <source>
        <dbReference type="Google" id="ProtNLM"/>
    </source>
</evidence>
<feature type="transmembrane region" description="Helical" evidence="1">
    <location>
        <begin position="103"/>
        <end position="123"/>
    </location>
</feature>
<dbReference type="Proteomes" id="UP000199705">
    <property type="component" value="Unassembled WGS sequence"/>
</dbReference>
<feature type="transmembrane region" description="Helical" evidence="1">
    <location>
        <begin position="12"/>
        <end position="34"/>
    </location>
</feature>
<name>A0A1G7T5S2_9SPHI</name>
<sequence length="403" mass="45100">MDWISKGRYHYWAGGSFVVLAVFGVLLRLMHVTFVPHLNYIFLLHAHSHFAFAGWAFLGLAMLLAGRVSPVQRRRKFLYALNATLVSAYGMLVSFSFQGYKTVSIIFSTFFILSTYYFTLQFLKSLKETRQLSKGARQLALGALFFLCFSSLGPLALGPLMVMGLKGTAVYQDAIYVYLHFQLNGWMQLAAIALVEITYFNMCPTNPQRWVYQLLIWSNLPLYLIFTLWSNPAGWVFLIAGIAAAGNLTAWFMICRGRKTRLLKLPLLLKVAFLAITLKTVFQTLVCIPVIGRWAFSDRNIIIGYIHLLTLGIVTPIILDQFKQAGFFGAGKKLQIINGSYIVLTFAYLVILFVEPALKLVGIIVQDVEPQLLLLSILLLLCGVGYFGLLILGSSKKSEAGSV</sequence>
<evidence type="ECO:0000256" key="1">
    <source>
        <dbReference type="SAM" id="Phobius"/>
    </source>
</evidence>
<feature type="transmembrane region" description="Helical" evidence="1">
    <location>
        <begin position="302"/>
        <end position="319"/>
    </location>
</feature>
<gene>
    <name evidence="2" type="ORF">SAMN05192573_10335</name>
</gene>
<keyword evidence="1" id="KW-1133">Transmembrane helix</keyword>
<dbReference type="EMBL" id="FNCG01000003">
    <property type="protein sequence ID" value="SDG30442.1"/>
    <property type="molecule type" value="Genomic_DNA"/>
</dbReference>
<feature type="transmembrane region" description="Helical" evidence="1">
    <location>
        <begin position="235"/>
        <end position="255"/>
    </location>
</feature>
<feature type="transmembrane region" description="Helical" evidence="1">
    <location>
        <begin position="40"/>
        <end position="65"/>
    </location>
</feature>
<keyword evidence="1" id="KW-0812">Transmembrane</keyword>
<feature type="transmembrane region" description="Helical" evidence="1">
    <location>
        <begin position="210"/>
        <end position="229"/>
    </location>
</feature>
<accession>A0A1G7T5S2</accession>
<feature type="transmembrane region" description="Helical" evidence="1">
    <location>
        <begin position="77"/>
        <end position="97"/>
    </location>
</feature>